<reference evidence="2" key="1">
    <citation type="journal article" date="2020" name="bioRxiv">
        <title>Genomic and phenotypic heterogeneity of clinical isolates of the human pathogens Aspergillus fumigatus, Aspergillus lentulus and Aspergillus fumigatiaffinis.</title>
        <authorList>
            <person name="dos Santos R.A.C."/>
            <person name="Steenwyk J.L."/>
            <person name="Rivero-Menendez O."/>
            <person name="Mead M.E."/>
            <person name="Silva L.P."/>
            <person name="Bastos R.W."/>
            <person name="Alastruey-Izquierdo A."/>
            <person name="Goldman G.H."/>
            <person name="Rokas A."/>
        </authorList>
    </citation>
    <scope>NUCLEOTIDE SEQUENCE</scope>
    <source>
        <strain evidence="2">CNM-CM8927</strain>
    </source>
</reference>
<feature type="region of interest" description="Disordered" evidence="1">
    <location>
        <begin position="152"/>
        <end position="185"/>
    </location>
</feature>
<organism evidence="2 3">
    <name type="scientific">Aspergillus lentulus</name>
    <dbReference type="NCBI Taxonomy" id="293939"/>
    <lineage>
        <taxon>Eukaryota</taxon>
        <taxon>Fungi</taxon>
        <taxon>Dikarya</taxon>
        <taxon>Ascomycota</taxon>
        <taxon>Pezizomycotina</taxon>
        <taxon>Eurotiomycetes</taxon>
        <taxon>Eurotiomycetidae</taxon>
        <taxon>Eurotiales</taxon>
        <taxon>Aspergillaceae</taxon>
        <taxon>Aspergillus</taxon>
        <taxon>Aspergillus subgen. Fumigati</taxon>
    </lineage>
</organism>
<comment type="caution">
    <text evidence="2">The sequence shown here is derived from an EMBL/GenBank/DDBJ whole genome shotgun (WGS) entry which is preliminary data.</text>
</comment>
<sequence length="185" mass="19476">MSKEPRAAASAPPDEDSTPHLHPHPHPTIRLHTTKNNTNGPVTGSTENRNTNGLDVHTQQYPSRRRSLLLSDSEISVLDLGPSLEFEVEAEEGPLRLREGKYAQRDCRGEEGKWGKGASLAVPGRQGSVDESAAAGGGVAVAVRVISSPLLSPLRTTKKGNSGKVRGRDSSAEKGEGKGGGVSLS</sequence>
<proteinExistence type="predicted"/>
<evidence type="ECO:0000313" key="2">
    <source>
        <dbReference type="EMBL" id="KAF4209624.1"/>
    </source>
</evidence>
<feature type="compositionally biased region" description="Polar residues" evidence="1">
    <location>
        <begin position="35"/>
        <end position="60"/>
    </location>
</feature>
<feature type="compositionally biased region" description="Basic residues" evidence="1">
    <location>
        <begin position="21"/>
        <end position="33"/>
    </location>
</feature>
<feature type="compositionally biased region" description="Basic and acidic residues" evidence="1">
    <location>
        <begin position="166"/>
        <end position="177"/>
    </location>
</feature>
<accession>A0AAN5YVZ7</accession>
<reference evidence="2" key="2">
    <citation type="submission" date="2020-04" db="EMBL/GenBank/DDBJ databases">
        <authorList>
            <person name="Santos R.A.C."/>
            <person name="Steenwyk J.L."/>
            <person name="Rivero-Menendez O."/>
            <person name="Mead M.E."/>
            <person name="Silva L.P."/>
            <person name="Bastos R.W."/>
            <person name="Alastruey-Izquierdo A."/>
            <person name="Goldman G.H."/>
            <person name="Rokas A."/>
        </authorList>
    </citation>
    <scope>NUCLEOTIDE SEQUENCE</scope>
    <source>
        <strain evidence="2">CNM-CM8927</strain>
    </source>
</reference>
<evidence type="ECO:0000313" key="3">
    <source>
        <dbReference type="Proteomes" id="UP000649114"/>
    </source>
</evidence>
<protein>
    <submittedName>
        <fullName evidence="2">Uncharacterized protein</fullName>
    </submittedName>
</protein>
<dbReference type="EMBL" id="JAAAPU010000003">
    <property type="protein sequence ID" value="KAF4209624.1"/>
    <property type="molecule type" value="Genomic_DNA"/>
</dbReference>
<dbReference type="AlphaFoldDB" id="A0AAN5YVZ7"/>
<name>A0AAN5YVZ7_ASPLE</name>
<dbReference type="Proteomes" id="UP000649114">
    <property type="component" value="Unassembled WGS sequence"/>
</dbReference>
<evidence type="ECO:0000256" key="1">
    <source>
        <dbReference type="SAM" id="MobiDB-lite"/>
    </source>
</evidence>
<gene>
    <name evidence="2" type="ORF">CNMCM8927_006024</name>
</gene>
<feature type="region of interest" description="Disordered" evidence="1">
    <location>
        <begin position="1"/>
        <end position="60"/>
    </location>
</feature>